<protein>
    <submittedName>
        <fullName evidence="3">Uncharacterized protein LOC109130458</fullName>
    </submittedName>
</protein>
<reference evidence="3" key="2">
    <citation type="submission" date="2025-08" db="UniProtKB">
        <authorList>
            <consortium name="RefSeq"/>
        </authorList>
    </citation>
    <scope>IDENTIFICATION</scope>
    <source>
        <tissue evidence="3">Leaf</tissue>
    </source>
</reference>
<dbReference type="GeneID" id="109130458"/>
<dbReference type="CDD" id="cd09272">
    <property type="entry name" value="RNase_HI_RT_Ty1"/>
    <property type="match status" value="1"/>
</dbReference>
<dbReference type="Pfam" id="PF07727">
    <property type="entry name" value="RVT_2"/>
    <property type="match status" value="1"/>
</dbReference>
<dbReference type="PANTHER" id="PTHR11439">
    <property type="entry name" value="GAG-POL-RELATED RETROTRANSPOSON"/>
    <property type="match status" value="1"/>
</dbReference>
<dbReference type="RefSeq" id="XP_019095570.1">
    <property type="nucleotide sequence ID" value="XM_019240025.1"/>
</dbReference>
<keyword evidence="2" id="KW-1185">Reference proteome</keyword>
<dbReference type="InterPro" id="IPR013103">
    <property type="entry name" value="RVT_2"/>
</dbReference>
<organism evidence="2 3">
    <name type="scientific">Camelina sativa</name>
    <name type="common">False flax</name>
    <name type="synonym">Myagrum sativum</name>
    <dbReference type="NCBI Taxonomy" id="90675"/>
    <lineage>
        <taxon>Eukaryota</taxon>
        <taxon>Viridiplantae</taxon>
        <taxon>Streptophyta</taxon>
        <taxon>Embryophyta</taxon>
        <taxon>Tracheophyta</taxon>
        <taxon>Spermatophyta</taxon>
        <taxon>Magnoliopsida</taxon>
        <taxon>eudicotyledons</taxon>
        <taxon>Gunneridae</taxon>
        <taxon>Pentapetalae</taxon>
        <taxon>rosids</taxon>
        <taxon>malvids</taxon>
        <taxon>Brassicales</taxon>
        <taxon>Brassicaceae</taxon>
        <taxon>Camelineae</taxon>
        <taxon>Camelina</taxon>
    </lineage>
</organism>
<dbReference type="PANTHER" id="PTHR11439:SF463">
    <property type="entry name" value="REVERSE TRANSCRIPTASE TY1_COPIA-TYPE DOMAIN-CONTAINING PROTEIN"/>
    <property type="match status" value="1"/>
</dbReference>
<proteinExistence type="predicted"/>
<evidence type="ECO:0000259" key="1">
    <source>
        <dbReference type="Pfam" id="PF07727"/>
    </source>
</evidence>
<gene>
    <name evidence="3" type="primary">LOC109130458</name>
</gene>
<accession>A0ABM1R982</accession>
<feature type="domain" description="Reverse transcriptase Ty1/copia-type" evidence="1">
    <location>
        <begin position="1"/>
        <end position="146"/>
    </location>
</feature>
<reference evidence="2" key="1">
    <citation type="journal article" date="2014" name="Nat. Commun.">
        <title>The emerging biofuel crop Camelina sativa retains a highly undifferentiated hexaploid genome structure.</title>
        <authorList>
            <person name="Kagale S."/>
            <person name="Koh C."/>
            <person name="Nixon J."/>
            <person name="Bollina V."/>
            <person name="Clarke W.E."/>
            <person name="Tuteja R."/>
            <person name="Spillane C."/>
            <person name="Robinson S.J."/>
            <person name="Links M.G."/>
            <person name="Clarke C."/>
            <person name="Higgins E.E."/>
            <person name="Huebert T."/>
            <person name="Sharpe A.G."/>
            <person name="Parkin I.A."/>
        </authorList>
    </citation>
    <scope>NUCLEOTIDE SEQUENCE [LARGE SCALE GENOMIC DNA]</scope>
    <source>
        <strain evidence="2">cv. DH55</strain>
    </source>
</reference>
<dbReference type="SUPFAM" id="SSF56672">
    <property type="entry name" value="DNA/RNA polymerases"/>
    <property type="match status" value="1"/>
</dbReference>
<name>A0ABM1R982_CAMSA</name>
<evidence type="ECO:0000313" key="3">
    <source>
        <dbReference type="RefSeq" id="XP_019095570.1"/>
    </source>
</evidence>
<dbReference type="InterPro" id="IPR043502">
    <property type="entry name" value="DNA/RNA_pol_sf"/>
</dbReference>
<evidence type="ECO:0000313" key="2">
    <source>
        <dbReference type="Proteomes" id="UP000694864"/>
    </source>
</evidence>
<dbReference type="Proteomes" id="UP000694864">
    <property type="component" value="Chromosome 18"/>
</dbReference>
<sequence>MEQLPGFIDPDKPSHVCRLRKAVYGLKQAPRAWYLELKNFLTSIGFHNSLADTSLFVLLHGNQFVNLLVYVDDILVTSNTTAGIERVLSLLAERFSIKDPEDLNYFLGLEAHRTPKGLHLSQRKYILDVLHRYDMQNSKPVATPMATSPKLSLRSGTPLPDPSVYHKLVGSLQYLAFTRLDISYAVNRLSQFMHQPTDEHFKAAKRVLRYLVGTTTHIIFVAAKNSLNLHAFSDADWAGDTNAYIVYLGSHPISWSAKKQTGVARSSTEAEYRVVAYVSAEITWVCNLLSELGITLAKTPVVYCDNVGATFLCANPVFHSRMKHIALDYHFIRGQIQRGAFRVAHVHTKDQLADALTKPLNRARFIELRDKIGGSRSTPS</sequence>